<evidence type="ECO:0000313" key="3">
    <source>
        <dbReference type="EMBL" id="ACZ08492.1"/>
    </source>
</evidence>
<comment type="subcellular location">
    <subcellularLocation>
        <location evidence="2">Cytoplasm</location>
    </subcellularLocation>
</comment>
<protein>
    <recommendedName>
        <fullName evidence="2">PF03932 family protein CutC</fullName>
    </recommendedName>
</protein>
<gene>
    <name evidence="2" type="primary">cutC</name>
    <name evidence="3" type="ordered locus">Sterm_1634</name>
</gene>
<dbReference type="Proteomes" id="UP000000845">
    <property type="component" value="Chromosome"/>
</dbReference>
<dbReference type="eggNOG" id="COG3142">
    <property type="taxonomic scope" value="Bacteria"/>
</dbReference>
<dbReference type="STRING" id="526218.Sterm_1634"/>
<comment type="similarity">
    <text evidence="1 2">Belongs to the CutC family.</text>
</comment>
<organism evidence="3 4">
    <name type="scientific">Sebaldella termitidis (strain ATCC 33386 / NCTC 11300)</name>
    <dbReference type="NCBI Taxonomy" id="526218"/>
    <lineage>
        <taxon>Bacteria</taxon>
        <taxon>Fusobacteriati</taxon>
        <taxon>Fusobacteriota</taxon>
        <taxon>Fusobacteriia</taxon>
        <taxon>Fusobacteriales</taxon>
        <taxon>Leptotrichiaceae</taxon>
        <taxon>Sebaldella</taxon>
    </lineage>
</organism>
<evidence type="ECO:0000313" key="4">
    <source>
        <dbReference type="Proteomes" id="UP000000845"/>
    </source>
</evidence>
<dbReference type="InterPro" id="IPR036822">
    <property type="entry name" value="CutC-like_dom_sf"/>
</dbReference>
<dbReference type="InterPro" id="IPR005627">
    <property type="entry name" value="CutC-like"/>
</dbReference>
<comment type="caution">
    <text evidence="2">Once thought to be involved in copper homeostasis, experiments in E.coli have shown this is not the case.</text>
</comment>
<dbReference type="RefSeq" id="WP_012861088.1">
    <property type="nucleotide sequence ID" value="NC_013517.1"/>
</dbReference>
<dbReference type="PANTHER" id="PTHR12598">
    <property type="entry name" value="COPPER HOMEOSTASIS PROTEIN CUTC"/>
    <property type="match status" value="1"/>
</dbReference>
<dbReference type="Gene3D" id="3.20.20.380">
    <property type="entry name" value="Copper homeostasis (CutC) domain"/>
    <property type="match status" value="1"/>
</dbReference>
<reference evidence="3 4" key="2">
    <citation type="journal article" date="2010" name="Stand. Genomic Sci.">
        <title>Complete genome sequence of Sebaldella termitidis type strain (NCTC 11300).</title>
        <authorList>
            <person name="Harmon-Smith M."/>
            <person name="Celia L."/>
            <person name="Chertkov O."/>
            <person name="Lapidus A."/>
            <person name="Copeland A."/>
            <person name="Glavina Del Rio T."/>
            <person name="Nolan M."/>
            <person name="Lucas S."/>
            <person name="Tice H."/>
            <person name="Cheng J.F."/>
            <person name="Han C."/>
            <person name="Detter J.C."/>
            <person name="Bruce D."/>
            <person name="Goodwin L."/>
            <person name="Pitluck S."/>
            <person name="Pati A."/>
            <person name="Liolios K."/>
            <person name="Ivanova N."/>
            <person name="Mavromatis K."/>
            <person name="Mikhailova N."/>
            <person name="Chen A."/>
            <person name="Palaniappan K."/>
            <person name="Land M."/>
            <person name="Hauser L."/>
            <person name="Chang Y.J."/>
            <person name="Jeffries C.D."/>
            <person name="Brettin T."/>
            <person name="Goker M."/>
            <person name="Beck B."/>
            <person name="Bristow J."/>
            <person name="Eisen J.A."/>
            <person name="Markowitz V."/>
            <person name="Hugenholtz P."/>
            <person name="Kyrpides N.C."/>
            <person name="Klenk H.P."/>
            <person name="Chen F."/>
        </authorList>
    </citation>
    <scope>NUCLEOTIDE SEQUENCE [LARGE SCALE GENOMIC DNA]</scope>
    <source>
        <strain evidence="4">ATCC 33386 / NCTC 11300</strain>
    </source>
</reference>
<keyword evidence="4" id="KW-1185">Reference proteome</keyword>
<dbReference type="GO" id="GO:0005737">
    <property type="term" value="C:cytoplasm"/>
    <property type="evidence" value="ECO:0007669"/>
    <property type="project" value="UniProtKB-SubCell"/>
</dbReference>
<accession>D1AIA8</accession>
<dbReference type="PANTHER" id="PTHR12598:SF0">
    <property type="entry name" value="COPPER HOMEOSTASIS PROTEIN CUTC HOMOLOG"/>
    <property type="match status" value="1"/>
</dbReference>
<evidence type="ECO:0000256" key="2">
    <source>
        <dbReference type="HAMAP-Rule" id="MF_00795"/>
    </source>
</evidence>
<dbReference type="SUPFAM" id="SSF110395">
    <property type="entry name" value="CutC-like"/>
    <property type="match status" value="1"/>
</dbReference>
<dbReference type="Pfam" id="PF03932">
    <property type="entry name" value="CutC"/>
    <property type="match status" value="1"/>
</dbReference>
<proteinExistence type="inferred from homology"/>
<reference evidence="4" key="1">
    <citation type="submission" date="2009-09" db="EMBL/GenBank/DDBJ databases">
        <title>The complete chromosome of Sebaldella termitidis ATCC 33386.</title>
        <authorList>
            <consortium name="US DOE Joint Genome Institute (JGI-PGF)"/>
            <person name="Lucas S."/>
            <person name="Copeland A."/>
            <person name="Lapidus A."/>
            <person name="Glavina del Rio T."/>
            <person name="Dalin E."/>
            <person name="Tice H."/>
            <person name="Bruce D."/>
            <person name="Goodwin L."/>
            <person name="Pitluck S."/>
            <person name="Kyrpides N."/>
            <person name="Mavromatis K."/>
            <person name="Ivanova N."/>
            <person name="Mikhailova N."/>
            <person name="Sims D."/>
            <person name="Meincke L."/>
            <person name="Brettin T."/>
            <person name="Detter J.C."/>
            <person name="Han C."/>
            <person name="Larimer F."/>
            <person name="Land M."/>
            <person name="Hauser L."/>
            <person name="Markowitz V."/>
            <person name="Cheng J.F."/>
            <person name="Hugenholtz P."/>
            <person name="Woyke T."/>
            <person name="Wu D."/>
            <person name="Eisen J.A."/>
        </authorList>
    </citation>
    <scope>NUCLEOTIDE SEQUENCE [LARGE SCALE GENOMIC DNA]</scope>
    <source>
        <strain evidence="4">ATCC 33386 / NCTC 11300</strain>
    </source>
</reference>
<dbReference type="HOGENOM" id="CLU_050555_1_1_0"/>
<dbReference type="AlphaFoldDB" id="D1AIA8"/>
<evidence type="ECO:0000256" key="1">
    <source>
        <dbReference type="ARBA" id="ARBA00007768"/>
    </source>
</evidence>
<dbReference type="EMBL" id="CP001739">
    <property type="protein sequence ID" value="ACZ08492.1"/>
    <property type="molecule type" value="Genomic_DNA"/>
</dbReference>
<dbReference type="GO" id="GO:0005507">
    <property type="term" value="F:copper ion binding"/>
    <property type="evidence" value="ECO:0007669"/>
    <property type="project" value="TreeGrafter"/>
</dbReference>
<keyword evidence="2" id="KW-0963">Cytoplasm</keyword>
<dbReference type="HAMAP" id="MF_00795">
    <property type="entry name" value="CutC"/>
    <property type="match status" value="1"/>
</dbReference>
<dbReference type="KEGG" id="str:Sterm_1634"/>
<name>D1AIA8_SEBTE</name>
<sequence>MLVEIISTTFDQALQAKKYGADRIELVNGMLEEGLTPSLGVIKKIKEEIGIPSVVMIRPHGKSFVYSKNDLDTMVRDIRIIEPVGVDSFVLGALDENNNIDEEALKLLLSNIENTPVAFHRAFEEVPDYKKAMDTLKKYPKINRILTTFGSKDLKKDVSKIKEYLDYAKSIDLNIIIGGGVNLDNLEILVKETNIQQIHIGSAAKINRNPILDLDPEAVEKIMKIVHSR</sequence>